<proteinExistence type="predicted"/>
<evidence type="ECO:0000313" key="2">
    <source>
        <dbReference type="Proteomes" id="UP000198949"/>
    </source>
</evidence>
<evidence type="ECO:0000313" key="1">
    <source>
        <dbReference type="EMBL" id="SDE05077.1"/>
    </source>
</evidence>
<protein>
    <recommendedName>
        <fullName evidence="3">HEAT repeat-containing protein</fullName>
    </recommendedName>
</protein>
<dbReference type="AlphaFoldDB" id="A0A1G6ZS70"/>
<dbReference type="EMBL" id="FNAD01000011">
    <property type="protein sequence ID" value="SDE05077.1"/>
    <property type="molecule type" value="Genomic_DNA"/>
</dbReference>
<organism evidence="1 2">
    <name type="scientific">Glycomyces harbinensis</name>
    <dbReference type="NCBI Taxonomy" id="58114"/>
    <lineage>
        <taxon>Bacteria</taxon>
        <taxon>Bacillati</taxon>
        <taxon>Actinomycetota</taxon>
        <taxon>Actinomycetes</taxon>
        <taxon>Glycomycetales</taxon>
        <taxon>Glycomycetaceae</taxon>
        <taxon>Glycomyces</taxon>
    </lineage>
</organism>
<accession>A0A1G6ZS70</accession>
<reference evidence="2" key="1">
    <citation type="submission" date="2016-10" db="EMBL/GenBank/DDBJ databases">
        <authorList>
            <person name="Varghese N."/>
            <person name="Submissions S."/>
        </authorList>
    </citation>
    <scope>NUCLEOTIDE SEQUENCE [LARGE SCALE GENOMIC DNA]</scope>
    <source>
        <strain evidence="2">CGMCC 4.3516</strain>
    </source>
</reference>
<dbReference type="Proteomes" id="UP000198949">
    <property type="component" value="Unassembled WGS sequence"/>
</dbReference>
<dbReference type="RefSeq" id="WP_091038387.1">
    <property type="nucleotide sequence ID" value="NZ_FNAD01000011.1"/>
</dbReference>
<keyword evidence="2" id="KW-1185">Reference proteome</keyword>
<evidence type="ECO:0008006" key="3">
    <source>
        <dbReference type="Google" id="ProtNLM"/>
    </source>
</evidence>
<gene>
    <name evidence="1" type="ORF">SAMN05216270_111157</name>
</gene>
<name>A0A1G6ZS70_9ACTN</name>
<dbReference type="OrthoDB" id="5178312at2"/>
<sequence>MQLTLSFGSLSAPIVAIAVARASDNPMSSFEIGACVLAGLIGIVTVQTIGARRLGRGRPSVGVLGRMGLGRRTARSECKRIDTKIKDPSDVQRDSRATIVDVKQNSEDRDRAVHDLAHGPGSDEVSRWTLRSTIQDRYLDQAHRLAMAVEYRRCSPMEASEALVLFALDCANGPFSRLEAARLIAEETQQRLAILVIATAADVDAECRLEAAIALNPLAPRDAEEALKRLATDAMVSFGVRLEAARHWALVNRTAAVEVLWQIVGSTEVPWMWRIAAAAELVVLRVRAAYKVLYEWMESRELPEEVRDHLFVTLRKLDELRTA</sequence>